<proteinExistence type="predicted"/>
<dbReference type="AlphaFoldDB" id="A0A858BUI3"/>
<dbReference type="Proteomes" id="UP000466848">
    <property type="component" value="Chromosome"/>
</dbReference>
<evidence type="ECO:0000313" key="2">
    <source>
        <dbReference type="Proteomes" id="UP000466848"/>
    </source>
</evidence>
<keyword evidence="2" id="KW-1185">Reference proteome</keyword>
<evidence type="ECO:0000313" key="1">
    <source>
        <dbReference type="EMBL" id="QIB68600.1"/>
    </source>
</evidence>
<gene>
    <name evidence="1" type="ORF">Ami103574_04360</name>
</gene>
<name>A0A858BUI3_9FIRM</name>
<organism evidence="1 2">
    <name type="scientific">Aminipila butyrica</name>
    <dbReference type="NCBI Taxonomy" id="433296"/>
    <lineage>
        <taxon>Bacteria</taxon>
        <taxon>Bacillati</taxon>
        <taxon>Bacillota</taxon>
        <taxon>Clostridia</taxon>
        <taxon>Peptostreptococcales</taxon>
        <taxon>Anaerovoracaceae</taxon>
        <taxon>Aminipila</taxon>
    </lineage>
</organism>
<protein>
    <submittedName>
        <fullName evidence="1">Uncharacterized protein</fullName>
    </submittedName>
</protein>
<sequence length="200" mass="23156">MMESYQIGKEQQGIDNTVFTARIIWRDIITWLRQYLIVKTINADVELQQETTNALLLRAENFGDMIRTFFGDKAAEVYLELFSEYIKLLISLIDALAEGNSSKADEIVKQVYQNDGQRIEFLAGLNPYWEKNTLENYIYTFTNMLVQEMLAFTSKEYKNSISIHNRILSYSTSLSDFIAQGINDYFTYSIRPSTGLLSDE</sequence>
<accession>A0A858BUI3</accession>
<reference evidence="1 2" key="1">
    <citation type="submission" date="2020-02" db="EMBL/GenBank/DDBJ databases">
        <authorList>
            <person name="Kim Y.B."/>
            <person name="Roh S.W."/>
        </authorList>
    </citation>
    <scope>NUCLEOTIDE SEQUENCE [LARGE SCALE GENOMIC DNA]</scope>
    <source>
        <strain evidence="1 2">DSM 103574</strain>
    </source>
</reference>
<dbReference type="KEGG" id="abut:Ami103574_04360"/>
<dbReference type="RefSeq" id="WP_163065463.1">
    <property type="nucleotide sequence ID" value="NZ_CP048649.1"/>
</dbReference>
<dbReference type="EMBL" id="CP048649">
    <property type="protein sequence ID" value="QIB68600.1"/>
    <property type="molecule type" value="Genomic_DNA"/>
</dbReference>